<accession>A0A937RML9</accession>
<dbReference type="InterPro" id="IPR008571">
    <property type="entry name" value="HerA-like"/>
</dbReference>
<feature type="non-terminal residue" evidence="2">
    <location>
        <position position="1"/>
    </location>
</feature>
<proteinExistence type="predicted"/>
<reference evidence="2" key="1">
    <citation type="submission" date="2020-12" db="EMBL/GenBank/DDBJ databases">
        <title>Genomic characterization of non-nitrogen-fixing Frankia strains.</title>
        <authorList>
            <person name="Carlos-Shanley C."/>
            <person name="Guerra T."/>
            <person name="Hahn D."/>
        </authorList>
    </citation>
    <scope>NUCLEOTIDE SEQUENCE</scope>
    <source>
        <strain evidence="2">CN6</strain>
    </source>
</reference>
<feature type="region of interest" description="Disordered" evidence="1">
    <location>
        <begin position="303"/>
        <end position="329"/>
    </location>
</feature>
<feature type="compositionally biased region" description="Low complexity" evidence="1">
    <location>
        <begin position="1"/>
        <end position="14"/>
    </location>
</feature>
<protein>
    <submittedName>
        <fullName evidence="2">Uncharacterized protein</fullName>
    </submittedName>
</protein>
<name>A0A937RML9_9ACTN</name>
<dbReference type="PANTHER" id="PTHR42957">
    <property type="entry name" value="HELICASE MJ1565-RELATED"/>
    <property type="match status" value="1"/>
</dbReference>
<gene>
    <name evidence="2" type="ORF">I7412_38805</name>
</gene>
<evidence type="ECO:0000313" key="2">
    <source>
        <dbReference type="EMBL" id="MBL7633005.1"/>
    </source>
</evidence>
<comment type="caution">
    <text evidence="2">The sequence shown here is derived from an EMBL/GenBank/DDBJ whole genome shotgun (WGS) entry which is preliminary data.</text>
</comment>
<evidence type="ECO:0000313" key="3">
    <source>
        <dbReference type="Proteomes" id="UP000604475"/>
    </source>
</evidence>
<dbReference type="EMBL" id="JAEACQ010000364">
    <property type="protein sequence ID" value="MBL7633005.1"/>
    <property type="molecule type" value="Genomic_DNA"/>
</dbReference>
<dbReference type="Proteomes" id="UP000604475">
    <property type="component" value="Unassembled WGS sequence"/>
</dbReference>
<dbReference type="InterPro" id="IPR027417">
    <property type="entry name" value="P-loop_NTPase"/>
</dbReference>
<keyword evidence="3" id="KW-1185">Reference proteome</keyword>
<feature type="compositionally biased region" description="Low complexity" evidence="1">
    <location>
        <begin position="65"/>
        <end position="83"/>
    </location>
</feature>
<dbReference type="AlphaFoldDB" id="A0A937RML9"/>
<sequence length="640" mass="63651">APAAALGGRAARAPWRIAPDEERADPARSPLLVPVPLPGAATPDEPSTPGPGQLVPGAPPLATISSTAPAGRTAPAPSAALASPAPPVVPTVPAPPAVPAAWDGSRVAVEPVLVPVTPPAARPAVAVDTPMSASAAPTAAAWLSEEQGAPTPNVEEAADDTAGAGAAGVPGTADVGDTANVDSPVDVDSPAGVGDTMDVSDAADVTGAADVGDTTRVGDLIEPLAVSVTRVTAAPPIAPPAAAEPGFISLARPAPLAPPTRNGNQPVATAQPATSVEPTVSAPPAAGVPLLVPVAARAAVAARPAAPVEPTPPPVTPRAPRPADGPFTGPDGDGPAGLVLGAVAGTRAPARVPLTALRQPTVVFAGSGAGKTALVRRLVEGCALRGVSSVVLDATGELARLGDAWPAPPVGWAGGDAELAREYLEATDVVVWTPGRDDGRPLSAEGDVDPAELLTPVPGRRARVSVVSLLGLAADEERQRFVGRLQLALAAWARSAPATGRGLAGLFVQDEAQAFAPAGAATPSARATLALAAEAGEHGLGLVLAAQSPRGLREEVLARAATWFFGRLNAPAQIDAARELAAALGGEAPEIGRLGVGEFYATSEGLPFQRVTTPMCLSHHAPWPLAADEIIARARAREAR</sequence>
<dbReference type="Gene3D" id="3.40.50.300">
    <property type="entry name" value="P-loop containing nucleotide triphosphate hydrolases"/>
    <property type="match status" value="1"/>
</dbReference>
<dbReference type="SUPFAM" id="SSF52540">
    <property type="entry name" value="P-loop containing nucleoside triphosphate hydrolases"/>
    <property type="match status" value="1"/>
</dbReference>
<feature type="compositionally biased region" description="Low complexity" evidence="1">
    <location>
        <begin position="160"/>
        <end position="177"/>
    </location>
</feature>
<feature type="region of interest" description="Disordered" evidence="1">
    <location>
        <begin position="1"/>
        <end position="86"/>
    </location>
</feature>
<dbReference type="RefSeq" id="WP_410173597.1">
    <property type="nucleotide sequence ID" value="NZ_JAEACQ010000364.1"/>
</dbReference>
<organism evidence="2 3">
    <name type="scientific">Frankia nepalensis</name>
    <dbReference type="NCBI Taxonomy" id="1836974"/>
    <lineage>
        <taxon>Bacteria</taxon>
        <taxon>Bacillati</taxon>
        <taxon>Actinomycetota</taxon>
        <taxon>Actinomycetes</taxon>
        <taxon>Frankiales</taxon>
        <taxon>Frankiaceae</taxon>
        <taxon>Frankia</taxon>
    </lineage>
</organism>
<evidence type="ECO:0000256" key="1">
    <source>
        <dbReference type="SAM" id="MobiDB-lite"/>
    </source>
</evidence>
<dbReference type="PANTHER" id="PTHR42957:SF1">
    <property type="entry name" value="HELICASE MJ1565-RELATED"/>
    <property type="match status" value="1"/>
</dbReference>
<feature type="compositionally biased region" description="Pro residues" evidence="1">
    <location>
        <begin position="307"/>
        <end position="320"/>
    </location>
</feature>
<feature type="region of interest" description="Disordered" evidence="1">
    <location>
        <begin position="146"/>
        <end position="198"/>
    </location>
</feature>